<keyword evidence="1" id="KW-0547">Nucleotide-binding</keyword>
<dbReference type="GO" id="GO:0000723">
    <property type="term" value="P:telomere maintenance"/>
    <property type="evidence" value="ECO:0007669"/>
    <property type="project" value="InterPro"/>
</dbReference>
<keyword evidence="4" id="KW-1185">Reference proteome</keyword>
<dbReference type="Gene3D" id="3.40.50.300">
    <property type="entry name" value="P-loop containing nucleotide triphosphate hydrolases"/>
    <property type="match status" value="1"/>
</dbReference>
<dbReference type="GO" id="GO:0005524">
    <property type="term" value="F:ATP binding"/>
    <property type="evidence" value="ECO:0007669"/>
    <property type="project" value="UniProtKB-KW"/>
</dbReference>
<dbReference type="EMBL" id="OX465081">
    <property type="protein sequence ID" value="CAI9284100.1"/>
    <property type="molecule type" value="Genomic_DNA"/>
</dbReference>
<evidence type="ECO:0000313" key="3">
    <source>
        <dbReference type="EMBL" id="CAI9284100.1"/>
    </source>
</evidence>
<evidence type="ECO:0000313" key="4">
    <source>
        <dbReference type="Proteomes" id="UP001177003"/>
    </source>
</evidence>
<protein>
    <recommendedName>
        <fullName evidence="1">ATP-dependent DNA helicase</fullName>
        <ecNumber evidence="1">5.6.2.3</ecNumber>
    </recommendedName>
</protein>
<dbReference type="AlphaFoldDB" id="A0AA35Z1G3"/>
<dbReference type="GO" id="GO:0006281">
    <property type="term" value="P:DNA repair"/>
    <property type="evidence" value="ECO:0007669"/>
    <property type="project" value="UniProtKB-KW"/>
</dbReference>
<keyword evidence="1" id="KW-0233">DNA recombination</keyword>
<comment type="catalytic activity">
    <reaction evidence="1">
        <text>ATP + H2O = ADP + phosphate + H(+)</text>
        <dbReference type="Rhea" id="RHEA:13065"/>
        <dbReference type="ChEBI" id="CHEBI:15377"/>
        <dbReference type="ChEBI" id="CHEBI:15378"/>
        <dbReference type="ChEBI" id="CHEBI:30616"/>
        <dbReference type="ChEBI" id="CHEBI:43474"/>
        <dbReference type="ChEBI" id="CHEBI:456216"/>
        <dbReference type="EC" id="5.6.2.3"/>
    </reaction>
</comment>
<dbReference type="PANTHER" id="PTHR10492">
    <property type="match status" value="1"/>
</dbReference>
<dbReference type="Pfam" id="PF05970">
    <property type="entry name" value="PIF1"/>
    <property type="match status" value="1"/>
</dbReference>
<dbReference type="Proteomes" id="UP001177003">
    <property type="component" value="Chromosome 5"/>
</dbReference>
<proteinExistence type="inferred from homology"/>
<keyword evidence="1" id="KW-0067">ATP-binding</keyword>
<gene>
    <name evidence="3" type="ORF">LSALG_LOCUS23655</name>
</gene>
<name>A0AA35Z1G3_LACSI</name>
<dbReference type="GO" id="GO:0006310">
    <property type="term" value="P:DNA recombination"/>
    <property type="evidence" value="ECO:0007669"/>
    <property type="project" value="UniProtKB-KW"/>
</dbReference>
<dbReference type="PANTHER" id="PTHR10492:SF94">
    <property type="entry name" value="ATP-DEPENDENT DNA HELICASE"/>
    <property type="match status" value="1"/>
</dbReference>
<dbReference type="InterPro" id="IPR010285">
    <property type="entry name" value="DNA_helicase_pif1-like_DEAD"/>
</dbReference>
<dbReference type="InterPro" id="IPR027417">
    <property type="entry name" value="P-loop_NTPase"/>
</dbReference>
<sequence length="373" mass="42483">MRGRMVSANPVEGERYYFRLILLHISGPTCFQDLYTINNVQHPTFQKATLERGLIESDDGLSQCLTEVSLFQALIALRMMFATILNFCEPGDVCRLWDDHYNALSEDYRQQYGSIERVQNMVLINIKIFLQSMNDNIDCFDLLKINENVDLESGVFREVQEECSIILELEHLQARDFLNPEQKFAYDEIMRHVHSNIPGVFFIDGPDESGKTFLYKDLLADIRSCGYIALATASSSVAANNMPGGIATHYRFKLPINLENNSVCKISRQSGIAQLLRTAKVITWDEASMTKRHALEAVDRTMKDITGVMLPFGGKIMVLGSDFRQVLSIVRRGTQAQIVDSSIQMSPLWSSIIKLRLTINIRVLTDPWFLDFF</sequence>
<keyword evidence="1" id="KW-0234">DNA repair</keyword>
<feature type="domain" description="DNA helicase Pif1-like DEAD-box helicase" evidence="2">
    <location>
        <begin position="178"/>
        <end position="365"/>
    </location>
</feature>
<organism evidence="3 4">
    <name type="scientific">Lactuca saligna</name>
    <name type="common">Willowleaf lettuce</name>
    <dbReference type="NCBI Taxonomy" id="75948"/>
    <lineage>
        <taxon>Eukaryota</taxon>
        <taxon>Viridiplantae</taxon>
        <taxon>Streptophyta</taxon>
        <taxon>Embryophyta</taxon>
        <taxon>Tracheophyta</taxon>
        <taxon>Spermatophyta</taxon>
        <taxon>Magnoliopsida</taxon>
        <taxon>eudicotyledons</taxon>
        <taxon>Gunneridae</taxon>
        <taxon>Pentapetalae</taxon>
        <taxon>asterids</taxon>
        <taxon>campanulids</taxon>
        <taxon>Asterales</taxon>
        <taxon>Asteraceae</taxon>
        <taxon>Cichorioideae</taxon>
        <taxon>Cichorieae</taxon>
        <taxon>Lactucinae</taxon>
        <taxon>Lactuca</taxon>
    </lineage>
</organism>
<comment type="cofactor">
    <cofactor evidence="1">
        <name>Mg(2+)</name>
        <dbReference type="ChEBI" id="CHEBI:18420"/>
    </cofactor>
</comment>
<reference evidence="3" key="1">
    <citation type="submission" date="2023-04" db="EMBL/GenBank/DDBJ databases">
        <authorList>
            <person name="Vijverberg K."/>
            <person name="Xiong W."/>
            <person name="Schranz E."/>
        </authorList>
    </citation>
    <scope>NUCLEOTIDE SEQUENCE</scope>
</reference>
<evidence type="ECO:0000259" key="2">
    <source>
        <dbReference type="Pfam" id="PF05970"/>
    </source>
</evidence>
<dbReference type="GO" id="GO:0016787">
    <property type="term" value="F:hydrolase activity"/>
    <property type="evidence" value="ECO:0007669"/>
    <property type="project" value="UniProtKB-KW"/>
</dbReference>
<dbReference type="GO" id="GO:0043139">
    <property type="term" value="F:5'-3' DNA helicase activity"/>
    <property type="evidence" value="ECO:0007669"/>
    <property type="project" value="UniProtKB-EC"/>
</dbReference>
<evidence type="ECO:0000256" key="1">
    <source>
        <dbReference type="RuleBase" id="RU363044"/>
    </source>
</evidence>
<dbReference type="EC" id="5.6.2.3" evidence="1"/>
<keyword evidence="1" id="KW-0227">DNA damage</keyword>
<comment type="similarity">
    <text evidence="1">Belongs to the helicase family.</text>
</comment>
<dbReference type="SUPFAM" id="SSF52540">
    <property type="entry name" value="P-loop containing nucleoside triphosphate hydrolases"/>
    <property type="match status" value="1"/>
</dbReference>
<keyword evidence="1" id="KW-0378">Hydrolase</keyword>
<keyword evidence="1" id="KW-0347">Helicase</keyword>
<accession>A0AA35Z1G3</accession>